<dbReference type="InterPro" id="IPR018154">
    <property type="entry name" value="TLV/ENV_coat_polyprotein"/>
</dbReference>
<keyword evidence="2" id="KW-0472">Membrane</keyword>
<dbReference type="Pfam" id="PF00429">
    <property type="entry name" value="TLV_coat"/>
    <property type="match status" value="1"/>
</dbReference>
<keyword evidence="2" id="KW-1133">Transmembrane helix</keyword>
<protein>
    <recommendedName>
        <fullName evidence="5">Envelope protein</fullName>
    </recommendedName>
</protein>
<evidence type="ECO:0008006" key="5">
    <source>
        <dbReference type="Google" id="ProtNLM"/>
    </source>
</evidence>
<proteinExistence type="predicted"/>
<reference evidence="3" key="2">
    <citation type="submission" date="2025-08" db="UniProtKB">
        <authorList>
            <consortium name="Ensembl"/>
        </authorList>
    </citation>
    <scope>IDENTIFICATION</scope>
</reference>
<accession>A0A673URV9</accession>
<reference evidence="3" key="3">
    <citation type="submission" date="2025-09" db="UniProtKB">
        <authorList>
            <consortium name="Ensembl"/>
        </authorList>
    </citation>
    <scope>IDENTIFICATION</scope>
</reference>
<name>A0A673URV9_SURSU</name>
<dbReference type="SUPFAM" id="SSF58069">
    <property type="entry name" value="Virus ectodomain"/>
    <property type="match status" value="1"/>
</dbReference>
<dbReference type="Ensembl" id="ENSSSUT00005032256.1">
    <property type="protein sequence ID" value="ENSSSUP00005028243.1"/>
    <property type="gene ID" value="ENSSSUG00005018213.1"/>
</dbReference>
<evidence type="ECO:0000256" key="1">
    <source>
        <dbReference type="SAM" id="MobiDB-lite"/>
    </source>
</evidence>
<evidence type="ECO:0000313" key="4">
    <source>
        <dbReference type="Proteomes" id="UP000472268"/>
    </source>
</evidence>
<reference evidence="3 4" key="1">
    <citation type="submission" date="2019-05" db="EMBL/GenBank/DDBJ databases">
        <title>A Chromosome-scale Meerkat (S. suricatta) Genome Assembly.</title>
        <authorList>
            <person name="Dudchenko O."/>
            <person name="Lieberman Aiden E."/>
            <person name="Tung J."/>
            <person name="Barreiro L.B."/>
            <person name="Clutton-Brock T.H."/>
        </authorList>
    </citation>
    <scope>NUCLEOTIDE SEQUENCE [LARGE SCALE GENOMIC DNA]</scope>
</reference>
<evidence type="ECO:0000256" key="2">
    <source>
        <dbReference type="SAM" id="Phobius"/>
    </source>
</evidence>
<keyword evidence="4" id="KW-1185">Reference proteome</keyword>
<keyword evidence="2" id="KW-0812">Transmembrane</keyword>
<dbReference type="CDD" id="cd09851">
    <property type="entry name" value="HTLV-1-like_HR1-HR2"/>
    <property type="match status" value="1"/>
</dbReference>
<organism evidence="3 4">
    <name type="scientific">Suricata suricatta</name>
    <name type="common">Meerkat</name>
    <dbReference type="NCBI Taxonomy" id="37032"/>
    <lineage>
        <taxon>Eukaryota</taxon>
        <taxon>Metazoa</taxon>
        <taxon>Chordata</taxon>
        <taxon>Craniata</taxon>
        <taxon>Vertebrata</taxon>
        <taxon>Euteleostomi</taxon>
        <taxon>Mammalia</taxon>
        <taxon>Eutheria</taxon>
        <taxon>Laurasiatheria</taxon>
        <taxon>Carnivora</taxon>
        <taxon>Feliformia</taxon>
        <taxon>Herpestidae</taxon>
        <taxon>Suricata</taxon>
    </lineage>
</organism>
<dbReference type="Proteomes" id="UP000472268">
    <property type="component" value="Chromosome 16"/>
</dbReference>
<dbReference type="Gene3D" id="3.90.310.10">
    <property type="entry name" value="ENV polyprotein, receptor-binding domain"/>
    <property type="match status" value="1"/>
</dbReference>
<dbReference type="PANTHER" id="PTHR10424:SF82">
    <property type="entry name" value="ENVELOPE GLYCOPROTEIN-RELATED"/>
    <property type="match status" value="1"/>
</dbReference>
<feature type="transmembrane region" description="Helical" evidence="2">
    <location>
        <begin position="533"/>
        <end position="554"/>
    </location>
</feature>
<dbReference type="SUPFAM" id="SSF49830">
    <property type="entry name" value="ENV polyprotein, receptor-binding domain"/>
    <property type="match status" value="1"/>
</dbReference>
<dbReference type="InterPro" id="IPR008981">
    <property type="entry name" value="FMuLV_rcpt-bd"/>
</dbReference>
<dbReference type="Gene3D" id="1.10.287.210">
    <property type="match status" value="1"/>
</dbReference>
<dbReference type="AlphaFoldDB" id="A0A673URV9"/>
<feature type="region of interest" description="Disordered" evidence="1">
    <location>
        <begin position="195"/>
        <end position="217"/>
    </location>
</feature>
<feature type="compositionally biased region" description="Polar residues" evidence="1">
    <location>
        <begin position="196"/>
        <end position="215"/>
    </location>
</feature>
<evidence type="ECO:0000313" key="3">
    <source>
        <dbReference type="Ensembl" id="ENSSSUP00005028243.1"/>
    </source>
</evidence>
<dbReference type="PANTHER" id="PTHR10424">
    <property type="entry name" value="VIRAL ENVELOPE PROTEIN"/>
    <property type="match status" value="1"/>
</dbReference>
<feature type="region of interest" description="Disordered" evidence="1">
    <location>
        <begin position="1"/>
        <end position="32"/>
    </location>
</feature>
<sequence>MLSVVSSNPKKQRQDSPRSSLPAPPRTNPDNILARNSSVAPKNTWFPDLTLDLQDLLKWEKAADRYNPAGSLLKEQWFYVCPGHKNSNRAWRQTCGGNDYYFCAAWACVNYLTATKQNAMRCSHNQKCNPIVISFTEKGKSDCRWEAGNSWGLRMYTSGQSGLPGALFTIQLLVRPITTISVGPNQIIYRPVEPPTQANRLRPSTSMPPTKQTTHAPVPKIKTQAIEETNSLWKLLTATYKTLNLTDPNLTKACWLCYDIKPPFYEAIGLIAPFNLSNDTSPAACKWDRKGLGLTFQTVTGTATCIGNFPHNQPQICAHANQTITQTKWIIPPPDGWWICSKTGLTPCVNWNIFNATTEYCIMVSVLPRVIYHQENDIDNIYELWTGGTSIKQTTRTKREPFTTITLATLFGLRVIGAGTGISSLAIQHQGFTNLRAAIDEDIARIEESISHLEKSLTSLSEVVLQNRRELDLLFLQRGGLCAALKEECCFYADHTGVVRDSMAKVREGLAKRKREREQQQGWSESWFNQSPWLTTLLSAVAGPLILLFLLLTLRPCIVNKITTFIRDQLNNISVMRVIIITKYCRVVTQIYYV</sequence>
<dbReference type="OMA" id="VFANTTW"/>